<evidence type="ECO:0008006" key="5">
    <source>
        <dbReference type="Google" id="ProtNLM"/>
    </source>
</evidence>
<dbReference type="InterPro" id="IPR050796">
    <property type="entry name" value="SCF_F-box_component"/>
</dbReference>
<keyword evidence="4" id="KW-1185">Reference proteome</keyword>
<dbReference type="InterPro" id="IPR036047">
    <property type="entry name" value="F-box-like_dom_sf"/>
</dbReference>
<protein>
    <recommendedName>
        <fullName evidence="5">F-box domain-containing protein</fullName>
    </recommendedName>
</protein>
<dbReference type="SUPFAM" id="SSF81383">
    <property type="entry name" value="F-box domain"/>
    <property type="match status" value="1"/>
</dbReference>
<dbReference type="InterPro" id="IPR001810">
    <property type="entry name" value="F-box_dom"/>
</dbReference>
<name>A0AAV2GPF1_9ROSI</name>
<evidence type="ECO:0000313" key="4">
    <source>
        <dbReference type="Proteomes" id="UP001497516"/>
    </source>
</evidence>
<accession>A0AAV2GPF1</accession>
<dbReference type="PANTHER" id="PTHR31672">
    <property type="entry name" value="BNACNNG10540D PROTEIN"/>
    <property type="match status" value="1"/>
</dbReference>
<reference evidence="3 4" key="1">
    <citation type="submission" date="2024-04" db="EMBL/GenBank/DDBJ databases">
        <authorList>
            <person name="Fracassetti M."/>
        </authorList>
    </citation>
    <scope>NUCLEOTIDE SEQUENCE [LARGE SCALE GENOMIC DNA]</scope>
</reference>
<proteinExistence type="predicted"/>
<dbReference type="Proteomes" id="UP001497516">
    <property type="component" value="Chromosome 9"/>
</dbReference>
<dbReference type="Pfam" id="PF24750">
    <property type="entry name" value="b-prop_At3g26010-like"/>
    <property type="match status" value="1"/>
</dbReference>
<evidence type="ECO:0000259" key="1">
    <source>
        <dbReference type="Pfam" id="PF00646"/>
    </source>
</evidence>
<gene>
    <name evidence="3" type="ORF">LTRI10_LOCUS51923</name>
</gene>
<dbReference type="Pfam" id="PF00646">
    <property type="entry name" value="F-box"/>
    <property type="match status" value="1"/>
</dbReference>
<dbReference type="InterPro" id="IPR056592">
    <property type="entry name" value="Beta-prop_At3g26010-like"/>
</dbReference>
<dbReference type="AlphaFoldDB" id="A0AAV2GPF1"/>
<dbReference type="NCBIfam" id="TIGR01640">
    <property type="entry name" value="F_box_assoc_1"/>
    <property type="match status" value="1"/>
</dbReference>
<dbReference type="EMBL" id="OZ034822">
    <property type="protein sequence ID" value="CAL1412646.1"/>
    <property type="molecule type" value="Genomic_DNA"/>
</dbReference>
<feature type="domain" description="F-box" evidence="1">
    <location>
        <begin position="22"/>
        <end position="57"/>
    </location>
</feature>
<dbReference type="PANTHER" id="PTHR31672:SF9">
    <property type="entry name" value="F-BOX DOMAIN-CONTAINING PROTEIN"/>
    <property type="match status" value="1"/>
</dbReference>
<organism evidence="3 4">
    <name type="scientific">Linum trigynum</name>
    <dbReference type="NCBI Taxonomy" id="586398"/>
    <lineage>
        <taxon>Eukaryota</taxon>
        <taxon>Viridiplantae</taxon>
        <taxon>Streptophyta</taxon>
        <taxon>Embryophyta</taxon>
        <taxon>Tracheophyta</taxon>
        <taxon>Spermatophyta</taxon>
        <taxon>Magnoliopsida</taxon>
        <taxon>eudicotyledons</taxon>
        <taxon>Gunneridae</taxon>
        <taxon>Pentapetalae</taxon>
        <taxon>rosids</taxon>
        <taxon>fabids</taxon>
        <taxon>Malpighiales</taxon>
        <taxon>Linaceae</taxon>
        <taxon>Linum</taxon>
    </lineage>
</organism>
<feature type="domain" description="F-box protein At3g26010-like beta-propeller" evidence="2">
    <location>
        <begin position="120"/>
        <end position="315"/>
    </location>
</feature>
<sequence length="401" mass="45880">MTPPQKRKMLVVDSVGAALSSDDVLCEILIRLPPAEVFRSLLVSKRWLRFICSSGFLQFYLNRWPVSFRLLGFFVSNNLYLKRPKDGQRRPKSEPALPLLPTCKEGDDLSFSGILKQLGYLIDSSNGLLLGGRHPKSYSVWNPITNKHQKLPRPRVYFEELCMAFLVDGYPIEDMCYKVIRAKCECIIDDIKTVSIETYHSKTKTWYYSILTCSSSLALCPWMAGTVVRGVVHWYAAMGNLAIYDAQSDERRIEVIKLPGSNDYEERALGESCDGLVQYGWSNESGMEIWVLKSSDQGISSSNWNLRYRLKFKTMWRRNLRMVATGGCRFDKETQILSFYPKDSDSVYIRSGSEIFIYHRGTETVEPVSYHGRGSSIMWDFSKVVPYFRPCWPHSSACGAT</sequence>
<dbReference type="InterPro" id="IPR017451">
    <property type="entry name" value="F-box-assoc_interact_dom"/>
</dbReference>
<evidence type="ECO:0000259" key="2">
    <source>
        <dbReference type="Pfam" id="PF24750"/>
    </source>
</evidence>
<evidence type="ECO:0000313" key="3">
    <source>
        <dbReference type="EMBL" id="CAL1412646.1"/>
    </source>
</evidence>